<dbReference type="GO" id="GO:0000166">
    <property type="term" value="F:nucleotide binding"/>
    <property type="evidence" value="ECO:0007669"/>
    <property type="project" value="InterPro"/>
</dbReference>
<evidence type="ECO:0000259" key="2">
    <source>
        <dbReference type="Pfam" id="PF22725"/>
    </source>
</evidence>
<reference evidence="4" key="1">
    <citation type="submission" date="2016-10" db="EMBL/GenBank/DDBJ databases">
        <authorList>
            <person name="Varghese N."/>
            <person name="Submissions S."/>
        </authorList>
    </citation>
    <scope>NUCLEOTIDE SEQUENCE [LARGE SCALE GENOMIC DNA]</scope>
    <source>
        <strain evidence="4">IBRC-M 10043</strain>
    </source>
</reference>
<dbReference type="OrthoDB" id="25239at2157"/>
<feature type="domain" description="GFO/IDH/MocA-like oxidoreductase" evidence="2">
    <location>
        <begin position="154"/>
        <end position="228"/>
    </location>
</feature>
<sequence length="323" mass="34874">MSNEQPKAGVVGVGSMGQHHARVYNEVPGVELAGVADADEDRAADVAVKYGADVASQTTLLDRCDLVSVAVPTRYHYGVATEAIDRGVNVLVEKPFVSDLTRGQELTQMARDQGVALQVGYVERFNPAVRALADIVPDLDVIAVDVQRLGPPVDRDSRDGVVLDLMIHDIDIVLSALGSQVTNVSAMGARDSDHVTAQLKLANGVVVDLTASRVTQEKVRRLAITAEECRVNVDYESQSVQIHRHSVPEYYESGGDLRYRHESIIERPTIENGEPLRAELEAFVEAATTGSRPPVTGEDALAALDVARRIDDHATGEPPTIEN</sequence>
<dbReference type="Gene3D" id="3.30.360.10">
    <property type="entry name" value="Dihydrodipicolinate Reductase, domain 2"/>
    <property type="match status" value="1"/>
</dbReference>
<dbReference type="PANTHER" id="PTHR43377:SF1">
    <property type="entry name" value="BILIVERDIN REDUCTASE A"/>
    <property type="match status" value="1"/>
</dbReference>
<dbReference type="SUPFAM" id="SSF55347">
    <property type="entry name" value="Glyceraldehyde-3-phosphate dehydrogenase-like, C-terminal domain"/>
    <property type="match status" value="1"/>
</dbReference>
<organism evidence="3 4">
    <name type="scientific">Halorientalis persicus</name>
    <dbReference type="NCBI Taxonomy" id="1367881"/>
    <lineage>
        <taxon>Archaea</taxon>
        <taxon>Methanobacteriati</taxon>
        <taxon>Methanobacteriota</taxon>
        <taxon>Stenosarchaea group</taxon>
        <taxon>Halobacteria</taxon>
        <taxon>Halobacteriales</taxon>
        <taxon>Haloarculaceae</taxon>
        <taxon>Halorientalis</taxon>
    </lineage>
</organism>
<dbReference type="Gene3D" id="3.40.50.720">
    <property type="entry name" value="NAD(P)-binding Rossmann-like Domain"/>
    <property type="match status" value="1"/>
</dbReference>
<evidence type="ECO:0000313" key="3">
    <source>
        <dbReference type="EMBL" id="SEO78156.1"/>
    </source>
</evidence>
<evidence type="ECO:0000313" key="4">
    <source>
        <dbReference type="Proteomes" id="UP000198775"/>
    </source>
</evidence>
<dbReference type="AlphaFoldDB" id="A0A1H8SI03"/>
<feature type="domain" description="Gfo/Idh/MocA-like oxidoreductase N-terminal" evidence="1">
    <location>
        <begin position="8"/>
        <end position="121"/>
    </location>
</feature>
<dbReference type="InterPro" id="IPR051450">
    <property type="entry name" value="Gfo/Idh/MocA_Oxidoreductases"/>
</dbReference>
<dbReference type="PANTHER" id="PTHR43377">
    <property type="entry name" value="BILIVERDIN REDUCTASE A"/>
    <property type="match status" value="1"/>
</dbReference>
<dbReference type="EMBL" id="FOCX01000019">
    <property type="protein sequence ID" value="SEO78156.1"/>
    <property type="molecule type" value="Genomic_DNA"/>
</dbReference>
<dbReference type="InterPro" id="IPR000683">
    <property type="entry name" value="Gfo/Idh/MocA-like_OxRdtase_N"/>
</dbReference>
<proteinExistence type="predicted"/>
<dbReference type="InterPro" id="IPR036291">
    <property type="entry name" value="NAD(P)-bd_dom_sf"/>
</dbReference>
<gene>
    <name evidence="3" type="ORF">SAMN05216388_101936</name>
</gene>
<accession>A0A1H8SI03</accession>
<dbReference type="InterPro" id="IPR055170">
    <property type="entry name" value="GFO_IDH_MocA-like_dom"/>
</dbReference>
<evidence type="ECO:0000259" key="1">
    <source>
        <dbReference type="Pfam" id="PF01408"/>
    </source>
</evidence>
<dbReference type="Pfam" id="PF01408">
    <property type="entry name" value="GFO_IDH_MocA"/>
    <property type="match status" value="1"/>
</dbReference>
<protein>
    <submittedName>
        <fullName evidence="3">Predicted dehydrogenase</fullName>
    </submittedName>
</protein>
<dbReference type="Proteomes" id="UP000198775">
    <property type="component" value="Unassembled WGS sequence"/>
</dbReference>
<dbReference type="Pfam" id="PF22725">
    <property type="entry name" value="GFO_IDH_MocA_C3"/>
    <property type="match status" value="1"/>
</dbReference>
<name>A0A1H8SI03_9EURY</name>
<dbReference type="RefSeq" id="WP_092662391.1">
    <property type="nucleotide sequence ID" value="NZ_FOCX01000019.1"/>
</dbReference>
<dbReference type="SUPFAM" id="SSF51735">
    <property type="entry name" value="NAD(P)-binding Rossmann-fold domains"/>
    <property type="match status" value="1"/>
</dbReference>
<keyword evidence="4" id="KW-1185">Reference proteome</keyword>